<dbReference type="InterPro" id="IPR050289">
    <property type="entry name" value="TorD/DmsD_chaperones"/>
</dbReference>
<name>A0A1G9N8C9_9RHOB</name>
<evidence type="ECO:0000256" key="1">
    <source>
        <dbReference type="ARBA" id="ARBA00023186"/>
    </source>
</evidence>
<dbReference type="Proteomes" id="UP000199382">
    <property type="component" value="Unassembled WGS sequence"/>
</dbReference>
<organism evidence="2 3">
    <name type="scientific">Aliiruegeria lutimaris</name>
    <dbReference type="NCBI Taxonomy" id="571298"/>
    <lineage>
        <taxon>Bacteria</taxon>
        <taxon>Pseudomonadati</taxon>
        <taxon>Pseudomonadota</taxon>
        <taxon>Alphaproteobacteria</taxon>
        <taxon>Rhodobacterales</taxon>
        <taxon>Roseobacteraceae</taxon>
        <taxon>Aliiruegeria</taxon>
    </lineage>
</organism>
<dbReference type="Pfam" id="PF02613">
    <property type="entry name" value="Nitrate_red_del"/>
    <property type="match status" value="1"/>
</dbReference>
<dbReference type="SUPFAM" id="SSF89155">
    <property type="entry name" value="TorD-like"/>
    <property type="match status" value="1"/>
</dbReference>
<gene>
    <name evidence="2" type="ORF">SAMN04488026_11192</name>
</gene>
<dbReference type="EMBL" id="FNEK01000119">
    <property type="protein sequence ID" value="SDL82718.1"/>
    <property type="molecule type" value="Genomic_DNA"/>
</dbReference>
<evidence type="ECO:0000313" key="2">
    <source>
        <dbReference type="EMBL" id="SDL82718.1"/>
    </source>
</evidence>
<evidence type="ECO:0000313" key="3">
    <source>
        <dbReference type="Proteomes" id="UP000199382"/>
    </source>
</evidence>
<protein>
    <submittedName>
        <fullName evidence="2">Tat proofreading chaperone TorD</fullName>
    </submittedName>
</protein>
<accession>A0A1G9N8C9</accession>
<sequence length="215" mass="23649">MDTTISSECVVDFRPTLYLWLSSLLKREPSPETLAGYRSAEGREMLAQLATVPELSESMAGMIALSESWSDPDGTSLDLAVAFARLFLGADRHAQVPVYESVYTSENGRICQEATSEIAALLQDHGLNADGWSEPADHIAVELEFLALLADRANTTGDPHAEQGQHALLTRHLFLWGPKFCDLCIERDTSGFYAAAARVLKSALGREQRRLIRPN</sequence>
<dbReference type="InterPro" id="IPR020945">
    <property type="entry name" value="DMSO/NO3_reduct_chaperone"/>
</dbReference>
<dbReference type="PANTHER" id="PTHR34227">
    <property type="entry name" value="CHAPERONE PROTEIN YCDY"/>
    <property type="match status" value="1"/>
</dbReference>
<dbReference type="STRING" id="571298.SAMN04488026_11192"/>
<dbReference type="InterPro" id="IPR036411">
    <property type="entry name" value="TorD-like_sf"/>
</dbReference>
<dbReference type="RefSeq" id="WP_139188577.1">
    <property type="nucleotide sequence ID" value="NZ_FNEK01000119.1"/>
</dbReference>
<dbReference type="PANTHER" id="PTHR34227:SF11">
    <property type="entry name" value="CHAPERONE PROTEIN TORD"/>
    <property type="match status" value="1"/>
</dbReference>
<dbReference type="AlphaFoldDB" id="A0A1G9N8C9"/>
<keyword evidence="1" id="KW-0143">Chaperone</keyword>
<reference evidence="2 3" key="1">
    <citation type="submission" date="2016-10" db="EMBL/GenBank/DDBJ databases">
        <authorList>
            <person name="de Groot N.N."/>
        </authorList>
    </citation>
    <scope>NUCLEOTIDE SEQUENCE [LARGE SCALE GENOMIC DNA]</scope>
    <source>
        <strain evidence="2 3">DSM 25294</strain>
    </source>
</reference>
<dbReference type="Gene3D" id="1.10.3480.10">
    <property type="entry name" value="TorD-like"/>
    <property type="match status" value="1"/>
</dbReference>
<proteinExistence type="predicted"/>
<keyword evidence="3" id="KW-1185">Reference proteome</keyword>
<dbReference type="OrthoDB" id="7926125at2"/>